<feature type="domain" description="F-box" evidence="1">
    <location>
        <begin position="52"/>
        <end position="98"/>
    </location>
</feature>
<dbReference type="OMA" id="PSGKGFW"/>
<dbReference type="OrthoDB" id="2688364at2759"/>
<comment type="caution">
    <text evidence="2">The sequence shown here is derived from an EMBL/GenBank/DDBJ whole genome shotgun (WGS) entry which is preliminary data.</text>
</comment>
<keyword evidence="3" id="KW-1185">Reference proteome</keyword>
<dbReference type="EMBL" id="LUGG01000013">
    <property type="protein sequence ID" value="OBZ70872.1"/>
    <property type="molecule type" value="Genomic_DNA"/>
</dbReference>
<dbReference type="STRING" id="5627.A0A1C7M1T1"/>
<evidence type="ECO:0000259" key="1">
    <source>
        <dbReference type="PROSITE" id="PS50181"/>
    </source>
</evidence>
<protein>
    <recommendedName>
        <fullName evidence="1">F-box domain-containing protein</fullName>
    </recommendedName>
</protein>
<proteinExistence type="predicted"/>
<dbReference type="AlphaFoldDB" id="A0A1C7M1T1"/>
<gene>
    <name evidence="2" type="ORF">A0H81_09140</name>
</gene>
<dbReference type="Proteomes" id="UP000092993">
    <property type="component" value="Unassembled WGS sequence"/>
</dbReference>
<dbReference type="PROSITE" id="PS50181">
    <property type="entry name" value="FBOX"/>
    <property type="match status" value="1"/>
</dbReference>
<evidence type="ECO:0000313" key="2">
    <source>
        <dbReference type="EMBL" id="OBZ70872.1"/>
    </source>
</evidence>
<sequence>MNLGLSLPPSSTCAMSYTEMTSIEVSPCYTVSPCFKVTASQSRPLSSCVNRRTGIFSVPDDILLLIISYVEVKDILSLRKTSRRLYSMTKLRWVWSDALKRHIIDRGLPVPAADANLRAFSAGDLEARAVHAAKLHENWYSAHPRYRQSIEFQADRILPDDYVDKHKSTVSQVLFLKGHNGELLVTVVDRIITCWEVPLDGSGAYRVAEWVSRTKIEQVVVNDDPKSDMVLAFATKDSIHHTTVEYKALTLDVFHGCFTVSASLRTVQEGDFPVHASMHAMHGDYVILGDPTVVWYCSQPNEVKSMGVYPSDHAMRPNQILAIKLINRYMIVVRERSFRLIYAPSWKNIRTTYNATCISSSVHMDVVATSSVVVARTPTANGEDELEWPSTPVTILSRYSDGGFDTLRQYDLLPLSRPKARSSGYEYAGDRDEPDGLPCMLPSQSTRVIRVPPSCNNLHVGSSGKGIWMLTRNVTSRRSVYPARCILGFDMASDLHGRRETSEDEVNYWCDSKGGNDLHVCRDVLYSRRCDMSEILSKKYSIVSASLDDTVGRIAIGDRFGKVEVLDLV</sequence>
<evidence type="ECO:0000313" key="3">
    <source>
        <dbReference type="Proteomes" id="UP000092993"/>
    </source>
</evidence>
<accession>A0A1C7M1T1</accession>
<name>A0A1C7M1T1_GRIFR</name>
<dbReference type="Pfam" id="PF00646">
    <property type="entry name" value="F-box"/>
    <property type="match status" value="1"/>
</dbReference>
<dbReference type="InterPro" id="IPR036047">
    <property type="entry name" value="F-box-like_dom_sf"/>
</dbReference>
<organism evidence="2 3">
    <name type="scientific">Grifola frondosa</name>
    <name type="common">Maitake</name>
    <name type="synonym">Polyporus frondosus</name>
    <dbReference type="NCBI Taxonomy" id="5627"/>
    <lineage>
        <taxon>Eukaryota</taxon>
        <taxon>Fungi</taxon>
        <taxon>Dikarya</taxon>
        <taxon>Basidiomycota</taxon>
        <taxon>Agaricomycotina</taxon>
        <taxon>Agaricomycetes</taxon>
        <taxon>Polyporales</taxon>
        <taxon>Grifolaceae</taxon>
        <taxon>Grifola</taxon>
    </lineage>
</organism>
<dbReference type="Gene3D" id="1.20.1280.50">
    <property type="match status" value="1"/>
</dbReference>
<dbReference type="SMART" id="SM00256">
    <property type="entry name" value="FBOX"/>
    <property type="match status" value="1"/>
</dbReference>
<dbReference type="InterPro" id="IPR001810">
    <property type="entry name" value="F-box_dom"/>
</dbReference>
<reference evidence="2 3" key="1">
    <citation type="submission" date="2016-03" db="EMBL/GenBank/DDBJ databases">
        <title>Whole genome sequencing of Grifola frondosa 9006-11.</title>
        <authorList>
            <person name="Min B."/>
            <person name="Park H."/>
            <person name="Kim J.-G."/>
            <person name="Cho H."/>
            <person name="Oh Y.-L."/>
            <person name="Kong W.-S."/>
            <person name="Choi I.-G."/>
        </authorList>
    </citation>
    <scope>NUCLEOTIDE SEQUENCE [LARGE SCALE GENOMIC DNA]</scope>
    <source>
        <strain evidence="2 3">9006-11</strain>
    </source>
</reference>
<dbReference type="SUPFAM" id="SSF81383">
    <property type="entry name" value="F-box domain"/>
    <property type="match status" value="1"/>
</dbReference>